<reference evidence="6 7" key="1">
    <citation type="submission" date="2019-04" db="EMBL/GenBank/DDBJ databases">
        <authorList>
            <person name="Yang Y."/>
            <person name="Wei D."/>
        </authorList>
    </citation>
    <scope>NUCLEOTIDE SEQUENCE [LARGE SCALE GENOMIC DNA]</scope>
    <source>
        <strain evidence="6 7">L-1-4w-11</strain>
    </source>
</reference>
<protein>
    <submittedName>
        <fullName evidence="6">LysR family transcriptional regulator</fullName>
    </submittedName>
</protein>
<proteinExistence type="inferred from homology"/>
<comment type="similarity">
    <text evidence="1">Belongs to the LysR transcriptional regulatory family.</text>
</comment>
<dbReference type="SUPFAM" id="SSF53850">
    <property type="entry name" value="Periplasmic binding protein-like II"/>
    <property type="match status" value="1"/>
</dbReference>
<evidence type="ECO:0000313" key="6">
    <source>
        <dbReference type="EMBL" id="TKD53026.1"/>
    </source>
</evidence>
<dbReference type="PANTHER" id="PTHR30126">
    <property type="entry name" value="HTH-TYPE TRANSCRIPTIONAL REGULATOR"/>
    <property type="match status" value="1"/>
</dbReference>
<dbReference type="InterPro" id="IPR036388">
    <property type="entry name" value="WH-like_DNA-bd_sf"/>
</dbReference>
<dbReference type="Gene3D" id="1.10.10.10">
    <property type="entry name" value="Winged helix-like DNA-binding domain superfamily/Winged helix DNA-binding domain"/>
    <property type="match status" value="2"/>
</dbReference>
<sequence>MKLAAFDLNLRHLRALSALVDEGTLSAAAARIGLSQPALTQGLAKLERQLGAPLFDRRPDGLVPTDAGRAMAERAETAFGFLAAAAKVRGAGMRGFARPERLMTATQLEAFRRVADAGGFAPAADAAGLSQPALHRAVRDLEQLLGLPLVERRGRGTMLTEHGRRVARGVRLAEREIAAGIAALSGDPAGSGRIAIGAMPLSRALVLPRALAAFTRAAPGVVVDVVEGSWRELVDPLRDGVLDLLVGALRDTAPPGLEQRALFADRLAVIARAGHPLVGVAHPTLDQLAAYPWIVGSRATPLRQQWHRLFAGRTLPPAPIECGSVMVIRGLLRDTDLLSLLSPDQVALEIDAGMLCTVGAPLADSVRTIGLTTRAAWRPSAAQQRLIALIEEAAADTAVQEIE</sequence>
<dbReference type="EMBL" id="SWKR01000001">
    <property type="protein sequence ID" value="TKD53026.1"/>
    <property type="molecule type" value="Genomic_DNA"/>
</dbReference>
<dbReference type="OrthoDB" id="7840053at2"/>
<dbReference type="InterPro" id="IPR000847">
    <property type="entry name" value="LysR_HTH_N"/>
</dbReference>
<name>A0A4U1L9M1_9SPHN</name>
<dbReference type="GO" id="GO:0000976">
    <property type="term" value="F:transcription cis-regulatory region binding"/>
    <property type="evidence" value="ECO:0007669"/>
    <property type="project" value="TreeGrafter"/>
</dbReference>
<dbReference type="InterPro" id="IPR036390">
    <property type="entry name" value="WH_DNA-bd_sf"/>
</dbReference>
<feature type="domain" description="HTH lysR-type" evidence="5">
    <location>
        <begin position="8"/>
        <end position="65"/>
    </location>
</feature>
<gene>
    <name evidence="6" type="ORF">FBR43_01390</name>
</gene>
<keyword evidence="3" id="KW-0238">DNA-binding</keyword>
<dbReference type="Proteomes" id="UP000309138">
    <property type="component" value="Unassembled WGS sequence"/>
</dbReference>
<evidence type="ECO:0000256" key="3">
    <source>
        <dbReference type="ARBA" id="ARBA00023125"/>
    </source>
</evidence>
<dbReference type="Gene3D" id="3.40.190.290">
    <property type="match status" value="1"/>
</dbReference>
<dbReference type="SUPFAM" id="SSF46785">
    <property type="entry name" value="Winged helix' DNA-binding domain"/>
    <property type="match status" value="2"/>
</dbReference>
<evidence type="ECO:0000256" key="4">
    <source>
        <dbReference type="ARBA" id="ARBA00023163"/>
    </source>
</evidence>
<comment type="caution">
    <text evidence="6">The sequence shown here is derived from an EMBL/GenBank/DDBJ whole genome shotgun (WGS) entry which is preliminary data.</text>
</comment>
<dbReference type="Pfam" id="PF00126">
    <property type="entry name" value="HTH_1"/>
    <property type="match status" value="2"/>
</dbReference>
<dbReference type="GO" id="GO:0003700">
    <property type="term" value="F:DNA-binding transcription factor activity"/>
    <property type="evidence" value="ECO:0007669"/>
    <property type="project" value="InterPro"/>
</dbReference>
<evidence type="ECO:0000259" key="5">
    <source>
        <dbReference type="PROSITE" id="PS50931"/>
    </source>
</evidence>
<evidence type="ECO:0000313" key="7">
    <source>
        <dbReference type="Proteomes" id="UP000309138"/>
    </source>
</evidence>
<dbReference type="InterPro" id="IPR005119">
    <property type="entry name" value="LysR_subst-bd"/>
</dbReference>
<dbReference type="PANTHER" id="PTHR30126:SF98">
    <property type="entry name" value="HTH-TYPE TRANSCRIPTIONAL ACTIVATOR BAUR"/>
    <property type="match status" value="1"/>
</dbReference>
<organism evidence="6 7">
    <name type="scientific">Sphingomonas baiyangensis</name>
    <dbReference type="NCBI Taxonomy" id="2572576"/>
    <lineage>
        <taxon>Bacteria</taxon>
        <taxon>Pseudomonadati</taxon>
        <taxon>Pseudomonadota</taxon>
        <taxon>Alphaproteobacteria</taxon>
        <taxon>Sphingomonadales</taxon>
        <taxon>Sphingomonadaceae</taxon>
        <taxon>Sphingomonas</taxon>
    </lineage>
</organism>
<feature type="domain" description="HTH lysR-type" evidence="5">
    <location>
        <begin position="103"/>
        <end position="160"/>
    </location>
</feature>
<keyword evidence="4" id="KW-0804">Transcription</keyword>
<evidence type="ECO:0000256" key="1">
    <source>
        <dbReference type="ARBA" id="ARBA00009437"/>
    </source>
</evidence>
<dbReference type="Pfam" id="PF03466">
    <property type="entry name" value="LysR_substrate"/>
    <property type="match status" value="1"/>
</dbReference>
<accession>A0A4U1L9M1</accession>
<dbReference type="PRINTS" id="PR00039">
    <property type="entry name" value="HTHLYSR"/>
</dbReference>
<keyword evidence="2" id="KW-0805">Transcription regulation</keyword>
<evidence type="ECO:0000256" key="2">
    <source>
        <dbReference type="ARBA" id="ARBA00023015"/>
    </source>
</evidence>
<dbReference type="PROSITE" id="PS50931">
    <property type="entry name" value="HTH_LYSR"/>
    <property type="match status" value="2"/>
</dbReference>
<dbReference type="AlphaFoldDB" id="A0A4U1L9M1"/>
<keyword evidence="7" id="KW-1185">Reference proteome</keyword>